<dbReference type="AlphaFoldDB" id="A0A8J2UBE6"/>
<dbReference type="RefSeq" id="WP_188929940.1">
    <property type="nucleotide sequence ID" value="NZ_BMJC01000001.1"/>
</dbReference>
<gene>
    <name evidence="2" type="ORF">GCM10011511_14190</name>
</gene>
<dbReference type="EMBL" id="BMJC01000001">
    <property type="protein sequence ID" value="GGA91964.1"/>
    <property type="molecule type" value="Genomic_DNA"/>
</dbReference>
<reference evidence="2" key="2">
    <citation type="submission" date="2020-09" db="EMBL/GenBank/DDBJ databases">
        <authorList>
            <person name="Sun Q."/>
            <person name="Zhou Y."/>
        </authorList>
    </citation>
    <scope>NUCLEOTIDE SEQUENCE</scope>
    <source>
        <strain evidence="2">CGMCC 1.15448</strain>
    </source>
</reference>
<keyword evidence="1" id="KW-0812">Transmembrane</keyword>
<feature type="transmembrane region" description="Helical" evidence="1">
    <location>
        <begin position="98"/>
        <end position="118"/>
    </location>
</feature>
<accession>A0A8J2UBE6</accession>
<dbReference type="Proteomes" id="UP000607559">
    <property type="component" value="Unassembled WGS sequence"/>
</dbReference>
<keyword evidence="1" id="KW-1133">Transmembrane helix</keyword>
<protein>
    <submittedName>
        <fullName evidence="2">Uncharacterized protein</fullName>
    </submittedName>
</protein>
<keyword evidence="1" id="KW-0472">Membrane</keyword>
<feature type="transmembrane region" description="Helical" evidence="1">
    <location>
        <begin position="12"/>
        <end position="36"/>
    </location>
</feature>
<comment type="caution">
    <text evidence="2">The sequence shown here is derived from an EMBL/GenBank/DDBJ whole genome shotgun (WGS) entry which is preliminary data.</text>
</comment>
<name>A0A8J2UBE6_9BACT</name>
<organism evidence="2 3">
    <name type="scientific">Puia dinghuensis</name>
    <dbReference type="NCBI Taxonomy" id="1792502"/>
    <lineage>
        <taxon>Bacteria</taxon>
        <taxon>Pseudomonadati</taxon>
        <taxon>Bacteroidota</taxon>
        <taxon>Chitinophagia</taxon>
        <taxon>Chitinophagales</taxon>
        <taxon>Chitinophagaceae</taxon>
        <taxon>Puia</taxon>
    </lineage>
</organism>
<sequence>MKKADLVHLTLLIVAILSGYTAVDYLISVLSMVAYLGEPLSQFTTRAAYLFLYAFLHACVCIALIANGRKYAAMILRDEPEGSWEDAARWDLDRRNMLFVLFIGIGLYMLIMYGAYAISDCYQLFAEKVNSNGALGLNDSRPVKPHTVNIAIDLLRLTFGAGLVYASPTLTNFIEKKIAIRLQRDPVSN</sequence>
<evidence type="ECO:0000313" key="3">
    <source>
        <dbReference type="Proteomes" id="UP000607559"/>
    </source>
</evidence>
<proteinExistence type="predicted"/>
<reference evidence="2" key="1">
    <citation type="journal article" date="2014" name="Int. J. Syst. Evol. Microbiol.">
        <title>Complete genome sequence of Corynebacterium casei LMG S-19264T (=DSM 44701T), isolated from a smear-ripened cheese.</title>
        <authorList>
            <consortium name="US DOE Joint Genome Institute (JGI-PGF)"/>
            <person name="Walter F."/>
            <person name="Albersmeier A."/>
            <person name="Kalinowski J."/>
            <person name="Ruckert C."/>
        </authorList>
    </citation>
    <scope>NUCLEOTIDE SEQUENCE</scope>
    <source>
        <strain evidence="2">CGMCC 1.15448</strain>
    </source>
</reference>
<keyword evidence="3" id="KW-1185">Reference proteome</keyword>
<feature type="transmembrane region" description="Helical" evidence="1">
    <location>
        <begin position="48"/>
        <end position="67"/>
    </location>
</feature>
<evidence type="ECO:0000313" key="2">
    <source>
        <dbReference type="EMBL" id="GGA91964.1"/>
    </source>
</evidence>
<evidence type="ECO:0000256" key="1">
    <source>
        <dbReference type="SAM" id="Phobius"/>
    </source>
</evidence>